<name>Q2SAN0_HAHCH</name>
<keyword evidence="3" id="KW-0067">ATP-binding</keyword>
<dbReference type="Gene3D" id="3.40.50.300">
    <property type="entry name" value="P-loop containing nucleotide triphosphate hydrolases"/>
    <property type="match status" value="1"/>
</dbReference>
<proteinExistence type="inferred from homology"/>
<dbReference type="Pfam" id="PF01695">
    <property type="entry name" value="IstB_IS21"/>
    <property type="match status" value="1"/>
</dbReference>
<dbReference type="CDD" id="cd00009">
    <property type="entry name" value="AAA"/>
    <property type="match status" value="1"/>
</dbReference>
<feature type="domain" description="AAA+ ATPase" evidence="4">
    <location>
        <begin position="98"/>
        <end position="231"/>
    </location>
</feature>
<evidence type="ECO:0000256" key="2">
    <source>
        <dbReference type="ARBA" id="ARBA00022741"/>
    </source>
</evidence>
<keyword evidence="2" id="KW-0547">Nucleotide-binding</keyword>
<dbReference type="KEGG" id="hch:HCH_05636"/>
<dbReference type="PANTHER" id="PTHR30050">
    <property type="entry name" value="CHROMOSOMAL REPLICATION INITIATOR PROTEIN DNAA"/>
    <property type="match status" value="1"/>
</dbReference>
<organism evidence="6 8">
    <name type="scientific">Hahella chejuensis (strain KCTC 2396)</name>
    <dbReference type="NCBI Taxonomy" id="349521"/>
    <lineage>
        <taxon>Bacteria</taxon>
        <taxon>Pseudomonadati</taxon>
        <taxon>Pseudomonadota</taxon>
        <taxon>Gammaproteobacteria</taxon>
        <taxon>Oceanospirillales</taxon>
        <taxon>Hahellaceae</taxon>
        <taxon>Hahella</taxon>
    </lineage>
</organism>
<evidence type="ECO:0000313" key="8">
    <source>
        <dbReference type="Proteomes" id="UP000000238"/>
    </source>
</evidence>
<dbReference type="InterPro" id="IPR003593">
    <property type="entry name" value="AAA+_ATPase"/>
</dbReference>
<dbReference type="NCBIfam" id="NF038214">
    <property type="entry name" value="IS21_help_AAA"/>
    <property type="match status" value="1"/>
</dbReference>
<evidence type="ECO:0000256" key="3">
    <source>
        <dbReference type="ARBA" id="ARBA00022840"/>
    </source>
</evidence>
<dbReference type="KEGG" id="hch:HCH_06334"/>
<dbReference type="GO" id="GO:0006260">
    <property type="term" value="P:DNA replication"/>
    <property type="evidence" value="ECO:0007669"/>
    <property type="project" value="TreeGrafter"/>
</dbReference>
<evidence type="ECO:0000313" key="6">
    <source>
        <dbReference type="EMBL" id="ABC32294.1"/>
    </source>
</evidence>
<dbReference type="Proteomes" id="UP000000238">
    <property type="component" value="Chromosome"/>
</dbReference>
<accession>Q2SAN0</accession>
<dbReference type="SUPFAM" id="SSF52540">
    <property type="entry name" value="P-loop containing nucleoside triphosphate hydrolases"/>
    <property type="match status" value="1"/>
</dbReference>
<dbReference type="PANTHER" id="PTHR30050:SF4">
    <property type="entry name" value="ATP-BINDING PROTEIN RV3427C IN INSERTION SEQUENCE-RELATED"/>
    <property type="match status" value="1"/>
</dbReference>
<dbReference type="PIRSF" id="PIRSF003073">
    <property type="entry name" value="DNAC_TnpB_IstB"/>
    <property type="match status" value="1"/>
</dbReference>
<dbReference type="SMART" id="SM00382">
    <property type="entry name" value="AAA"/>
    <property type="match status" value="1"/>
</dbReference>
<evidence type="ECO:0000259" key="4">
    <source>
        <dbReference type="SMART" id="SM00382"/>
    </source>
</evidence>
<dbReference type="OrthoDB" id="8150723at2"/>
<dbReference type="InterPro" id="IPR002611">
    <property type="entry name" value="IstB_ATP-bd"/>
</dbReference>
<comment type="similarity">
    <text evidence="1">Belongs to the IS21/IS1162 putative ATP-binding protein family.</text>
</comment>
<dbReference type="InterPro" id="IPR028350">
    <property type="entry name" value="DNAC/IstB-like"/>
</dbReference>
<gene>
    <name evidence="6" type="primary">istB2</name>
    <name evidence="5" type="synonym">istB1</name>
    <name evidence="7" type="synonym">istB4</name>
    <name evidence="5" type="ordered locus">HCH_01178</name>
    <name evidence="6" type="ordered locus">HCH_05636</name>
    <name evidence="7" type="ordered locus">HCH_06334</name>
</gene>
<dbReference type="FunFam" id="3.40.50.300:FF:001361">
    <property type="entry name" value="AAA family ATPase"/>
    <property type="match status" value="1"/>
</dbReference>
<sequence length="251" mass="28117">MLKHPTLDKLHALKLTGMAAALEDQSATPDISDLSFEERLGLLVDREMTERDNQRMSSRLRRAKLRHAAILEDLDYRNSRGLDKGLVQSLAGCQWVKERLNVLITGPTGVGKTWLACALAHKACREGYTAQYVRLTRLLRELIIAKGDGQYSKLLTSLAKVDVLILDDWGLMKLSAENRRDLLEVLEDRHGGRSTIATSQLPIEEWHGLIGDATLADAILDRLVHNAYKINLRGESMRKQQAKLTGAETLE</sequence>
<dbReference type="EMBL" id="CP000155">
    <property type="protein sequence ID" value="ABC32980.1"/>
    <property type="molecule type" value="Genomic_DNA"/>
</dbReference>
<keyword evidence="8" id="KW-1185">Reference proteome</keyword>
<dbReference type="InterPro" id="IPR047661">
    <property type="entry name" value="IstB"/>
</dbReference>
<reference evidence="6 8" key="1">
    <citation type="journal article" date="2005" name="Nucleic Acids Res.">
        <title>Genomic blueprint of Hahella chejuensis, a marine microbe producing an algicidal agent.</title>
        <authorList>
            <person name="Jeong H."/>
            <person name="Yim J.H."/>
            <person name="Lee C."/>
            <person name="Choi S.-H."/>
            <person name="Park Y.K."/>
            <person name="Yoon S.H."/>
            <person name="Hur C.-G."/>
            <person name="Kang H.-Y."/>
            <person name="Kim D."/>
            <person name="Lee H.H."/>
            <person name="Park K.H."/>
            <person name="Park S.-H."/>
            <person name="Park H.-S."/>
            <person name="Lee H.K."/>
            <person name="Oh T.K."/>
            <person name="Kim J.F."/>
        </authorList>
    </citation>
    <scope>NUCLEOTIDE SEQUENCE [LARGE SCALE GENOMIC DNA]</scope>
    <source>
        <strain evidence="6 8">KCTC 2396</strain>
    </source>
</reference>
<dbReference type="GO" id="GO:0005524">
    <property type="term" value="F:ATP binding"/>
    <property type="evidence" value="ECO:0007669"/>
    <property type="project" value="UniProtKB-KW"/>
</dbReference>
<dbReference type="EMBL" id="CP000155">
    <property type="protein sequence ID" value="ABC32294.1"/>
    <property type="molecule type" value="Genomic_DNA"/>
</dbReference>
<evidence type="ECO:0000313" key="7">
    <source>
        <dbReference type="EMBL" id="ABC32980.1"/>
    </source>
</evidence>
<dbReference type="EMBL" id="CP000155">
    <property type="protein sequence ID" value="ABC28054.1"/>
    <property type="molecule type" value="Genomic_DNA"/>
</dbReference>
<dbReference type="eggNOG" id="COG1484">
    <property type="taxonomic scope" value="Bacteria"/>
</dbReference>
<dbReference type="InterPro" id="IPR027417">
    <property type="entry name" value="P-loop_NTPase"/>
</dbReference>
<dbReference type="HOGENOM" id="CLU_062999_7_0_6"/>
<dbReference type="KEGG" id="hch:HCH_01178"/>
<dbReference type="AlphaFoldDB" id="Q2SAN0"/>
<dbReference type="RefSeq" id="WP_011395129.1">
    <property type="nucleotide sequence ID" value="NC_007645.1"/>
</dbReference>
<evidence type="ECO:0000256" key="1">
    <source>
        <dbReference type="ARBA" id="ARBA00008059"/>
    </source>
</evidence>
<protein>
    <submittedName>
        <fullName evidence="6">IstB helper protein, IS21 family</fullName>
    </submittedName>
</protein>
<evidence type="ECO:0000313" key="5">
    <source>
        <dbReference type="EMBL" id="ABC28054.1"/>
    </source>
</evidence>
<dbReference type="STRING" id="349521.HCH_01178"/>